<dbReference type="InterPro" id="IPR003661">
    <property type="entry name" value="HisK_dim/P_dom"/>
</dbReference>
<dbReference type="Proteomes" id="UP000886757">
    <property type="component" value="Unassembled WGS sequence"/>
</dbReference>
<evidence type="ECO:0000313" key="11">
    <source>
        <dbReference type="EMBL" id="HIR13716.1"/>
    </source>
</evidence>
<dbReference type="InterPro" id="IPR031621">
    <property type="entry name" value="HisKA_7TM"/>
</dbReference>
<dbReference type="GO" id="GO:0000155">
    <property type="term" value="F:phosphorelay sensor kinase activity"/>
    <property type="evidence" value="ECO:0007669"/>
    <property type="project" value="InterPro"/>
</dbReference>
<dbReference type="InterPro" id="IPR036890">
    <property type="entry name" value="HATPase_C_sf"/>
</dbReference>
<dbReference type="PANTHER" id="PTHR43065">
    <property type="entry name" value="SENSOR HISTIDINE KINASE"/>
    <property type="match status" value="1"/>
</dbReference>
<comment type="caution">
    <text evidence="11">The sequence shown here is derived from an EMBL/GenBank/DDBJ whole genome shotgun (WGS) entry which is preliminary data.</text>
</comment>
<dbReference type="Gene3D" id="3.30.450.20">
    <property type="entry name" value="PAS domain"/>
    <property type="match status" value="1"/>
</dbReference>
<protein>
    <recommendedName>
        <fullName evidence="2">histidine kinase</fullName>
        <ecNumber evidence="2">2.7.13.3</ecNumber>
    </recommendedName>
</protein>
<dbReference type="Pfam" id="PF16927">
    <property type="entry name" value="HisKA_7TM"/>
    <property type="match status" value="1"/>
</dbReference>
<organism evidence="11 12">
    <name type="scientific">Candidatus Choladousia intestinavium</name>
    <dbReference type="NCBI Taxonomy" id="2840727"/>
    <lineage>
        <taxon>Bacteria</taxon>
        <taxon>Bacillati</taxon>
        <taxon>Bacillota</taxon>
        <taxon>Clostridia</taxon>
        <taxon>Lachnospirales</taxon>
        <taxon>Lachnospiraceae</taxon>
        <taxon>Lachnospiraceae incertae sedis</taxon>
        <taxon>Candidatus Choladousia</taxon>
    </lineage>
</organism>
<keyword evidence="7" id="KW-0067">ATP-binding</keyword>
<feature type="transmembrane region" description="Helical" evidence="9">
    <location>
        <begin position="6"/>
        <end position="25"/>
    </location>
</feature>
<evidence type="ECO:0000256" key="9">
    <source>
        <dbReference type="SAM" id="Phobius"/>
    </source>
</evidence>
<dbReference type="Pfam" id="PF02518">
    <property type="entry name" value="HATPase_c"/>
    <property type="match status" value="1"/>
</dbReference>
<keyword evidence="9" id="KW-1133">Transmembrane helix</keyword>
<feature type="transmembrane region" description="Helical" evidence="9">
    <location>
        <begin position="171"/>
        <end position="194"/>
    </location>
</feature>
<dbReference type="EC" id="2.7.13.3" evidence="2"/>
<feature type="transmembrane region" description="Helical" evidence="9">
    <location>
        <begin position="77"/>
        <end position="94"/>
    </location>
</feature>
<dbReference type="InterPro" id="IPR005467">
    <property type="entry name" value="His_kinase_dom"/>
</dbReference>
<evidence type="ECO:0000256" key="6">
    <source>
        <dbReference type="ARBA" id="ARBA00022777"/>
    </source>
</evidence>
<dbReference type="InterPro" id="IPR036097">
    <property type="entry name" value="HisK_dim/P_sf"/>
</dbReference>
<dbReference type="Gene3D" id="1.10.287.130">
    <property type="match status" value="1"/>
</dbReference>
<feature type="domain" description="Histidine kinase" evidence="10">
    <location>
        <begin position="385"/>
        <end position="614"/>
    </location>
</feature>
<keyword evidence="9" id="KW-0812">Transmembrane</keyword>
<dbReference type="PROSITE" id="PS50109">
    <property type="entry name" value="HIS_KIN"/>
    <property type="match status" value="1"/>
</dbReference>
<reference evidence="11" key="2">
    <citation type="journal article" date="2021" name="PeerJ">
        <title>Extensive microbial diversity within the chicken gut microbiome revealed by metagenomics and culture.</title>
        <authorList>
            <person name="Gilroy R."/>
            <person name="Ravi A."/>
            <person name="Getino M."/>
            <person name="Pursley I."/>
            <person name="Horton D.L."/>
            <person name="Alikhan N.F."/>
            <person name="Baker D."/>
            <person name="Gharbi K."/>
            <person name="Hall N."/>
            <person name="Watson M."/>
            <person name="Adriaenssens E.M."/>
            <person name="Foster-Nyarko E."/>
            <person name="Jarju S."/>
            <person name="Secka A."/>
            <person name="Antonio M."/>
            <person name="Oren A."/>
            <person name="Chaudhuri R.R."/>
            <person name="La Ragione R."/>
            <person name="Hildebrand F."/>
            <person name="Pallen M.J."/>
        </authorList>
    </citation>
    <scope>NUCLEOTIDE SEQUENCE</scope>
    <source>
        <strain evidence="11">ChiSjej4B22-8148</strain>
    </source>
</reference>
<evidence type="ECO:0000256" key="1">
    <source>
        <dbReference type="ARBA" id="ARBA00000085"/>
    </source>
</evidence>
<dbReference type="SUPFAM" id="SSF47384">
    <property type="entry name" value="Homodimeric domain of signal transducing histidine kinase"/>
    <property type="match status" value="1"/>
</dbReference>
<feature type="transmembrane region" description="Helical" evidence="9">
    <location>
        <begin position="37"/>
        <end position="57"/>
    </location>
</feature>
<feature type="transmembrane region" description="Helical" evidence="9">
    <location>
        <begin position="137"/>
        <end position="159"/>
    </location>
</feature>
<dbReference type="SUPFAM" id="SSF55874">
    <property type="entry name" value="ATPase domain of HSP90 chaperone/DNA topoisomerase II/histidine kinase"/>
    <property type="match status" value="1"/>
</dbReference>
<accession>A0A9D1ACR1</accession>
<dbReference type="EMBL" id="DVGK01000081">
    <property type="protein sequence ID" value="HIR13716.1"/>
    <property type="molecule type" value="Genomic_DNA"/>
</dbReference>
<evidence type="ECO:0000256" key="3">
    <source>
        <dbReference type="ARBA" id="ARBA00022553"/>
    </source>
</evidence>
<reference evidence="11" key="1">
    <citation type="submission" date="2020-10" db="EMBL/GenBank/DDBJ databases">
        <authorList>
            <person name="Gilroy R."/>
        </authorList>
    </citation>
    <scope>NUCLEOTIDE SEQUENCE</scope>
    <source>
        <strain evidence="11">ChiSjej4B22-8148</strain>
    </source>
</reference>
<evidence type="ECO:0000256" key="4">
    <source>
        <dbReference type="ARBA" id="ARBA00022679"/>
    </source>
</evidence>
<evidence type="ECO:0000256" key="5">
    <source>
        <dbReference type="ARBA" id="ARBA00022741"/>
    </source>
</evidence>
<evidence type="ECO:0000313" key="12">
    <source>
        <dbReference type="Proteomes" id="UP000886757"/>
    </source>
</evidence>
<evidence type="ECO:0000256" key="7">
    <source>
        <dbReference type="ARBA" id="ARBA00022840"/>
    </source>
</evidence>
<keyword evidence="9" id="KW-0472">Membrane</keyword>
<sequence>MISNLFAVFAVIALVFIGVFIIWSLKTQHLKLLHKLYMALAICYAVWALALLIMKFVDQDNTYVLFCLDAVTNSTGPLMPALYLCIALAFLGDWQKLPAKAWGLFVIPILTAVVVWTNPLHHLQYRVFSIIKSEIVFGPYSLVSGAYCYICLLIAMFLMIRYALQNRIRMYVMQCTVFALGGVCPLAVSVASTFTSKLPITATPMSFMTTVILNGIAIYCLHIFDIKPMATQLVLDSISDAYLILSDGGRIVSFNKPFFQIFSQRYKFREGAYLHDFILEDDTGPGINNSNTVIYDLISAADSCRSSLSTIFYEQSIIVKEKESAVKKYFITEVSPVILKKSFAGCIIIFKDVTQLKNSMQELQESQARMMEQERLAFLGQMIGGLAHNLKTPIMSISGCASSIEALVEEGRESLGDEEVTEQDYKEIFGEMNEWLKKIHESSSYMSEVITAIKGQATTVVSAADAEFTVDELVKRVTLLMRHELFTSGNTLTIEYGGERGTLIQGDINGLIQVLDNFISNATYAQYGNGKIVLGVTREQENLKIYVKDNGPGVSSQVKSRLFKEMVTSKGMKGTGLGLYISQAIVHGNFGGNLWYEDNPEGGAIFGMSIPLERIVTKEGKFGGLQNEKKEAGIRTE</sequence>
<keyword evidence="5" id="KW-0547">Nucleotide-binding</keyword>
<dbReference type="Gene3D" id="3.30.565.10">
    <property type="entry name" value="Histidine kinase-like ATPase, C-terminal domain"/>
    <property type="match status" value="1"/>
</dbReference>
<evidence type="ECO:0000256" key="2">
    <source>
        <dbReference type="ARBA" id="ARBA00012438"/>
    </source>
</evidence>
<keyword evidence="6" id="KW-0418">Kinase</keyword>
<name>A0A9D1ACR1_9FIRM</name>
<keyword evidence="8" id="KW-0902">Two-component regulatory system</keyword>
<keyword evidence="3" id="KW-0597">Phosphoprotein</keyword>
<dbReference type="PANTHER" id="PTHR43065:SF10">
    <property type="entry name" value="PEROXIDE STRESS-ACTIVATED HISTIDINE KINASE MAK3"/>
    <property type="match status" value="1"/>
</dbReference>
<keyword evidence="4" id="KW-0808">Transferase</keyword>
<dbReference type="CDD" id="cd00082">
    <property type="entry name" value="HisKA"/>
    <property type="match status" value="1"/>
</dbReference>
<feature type="transmembrane region" description="Helical" evidence="9">
    <location>
        <begin position="101"/>
        <end position="117"/>
    </location>
</feature>
<evidence type="ECO:0000259" key="10">
    <source>
        <dbReference type="PROSITE" id="PS50109"/>
    </source>
</evidence>
<dbReference type="InterPro" id="IPR004358">
    <property type="entry name" value="Sig_transdc_His_kin-like_C"/>
</dbReference>
<comment type="catalytic activity">
    <reaction evidence="1">
        <text>ATP + protein L-histidine = ADP + protein N-phospho-L-histidine.</text>
        <dbReference type="EC" id="2.7.13.3"/>
    </reaction>
</comment>
<dbReference type="SMART" id="SM00387">
    <property type="entry name" value="HATPase_c"/>
    <property type="match status" value="1"/>
</dbReference>
<evidence type="ECO:0000256" key="8">
    <source>
        <dbReference type="ARBA" id="ARBA00023012"/>
    </source>
</evidence>
<dbReference type="AlphaFoldDB" id="A0A9D1ACR1"/>
<dbReference type="InterPro" id="IPR003594">
    <property type="entry name" value="HATPase_dom"/>
</dbReference>
<feature type="transmembrane region" description="Helical" evidence="9">
    <location>
        <begin position="206"/>
        <end position="224"/>
    </location>
</feature>
<proteinExistence type="predicted"/>
<gene>
    <name evidence="11" type="ORF">IAB31_07320</name>
</gene>
<dbReference type="PRINTS" id="PR00344">
    <property type="entry name" value="BCTRLSENSOR"/>
</dbReference>
<dbReference type="GO" id="GO:0005524">
    <property type="term" value="F:ATP binding"/>
    <property type="evidence" value="ECO:0007669"/>
    <property type="project" value="UniProtKB-KW"/>
</dbReference>